<feature type="transmembrane region" description="Helical" evidence="2">
    <location>
        <begin position="16"/>
        <end position="34"/>
    </location>
</feature>
<gene>
    <name evidence="3" type="ORF">BST13_35130</name>
</gene>
<evidence type="ECO:0000256" key="2">
    <source>
        <dbReference type="SAM" id="Phobius"/>
    </source>
</evidence>
<keyword evidence="2" id="KW-0472">Membrane</keyword>
<dbReference type="Proteomes" id="UP000192448">
    <property type="component" value="Unassembled WGS sequence"/>
</dbReference>
<dbReference type="AlphaFoldDB" id="A0A1X0A001"/>
<evidence type="ECO:0000313" key="3">
    <source>
        <dbReference type="EMBL" id="ORA23389.1"/>
    </source>
</evidence>
<keyword evidence="2" id="KW-0812">Transmembrane</keyword>
<evidence type="ECO:0008006" key="5">
    <source>
        <dbReference type="Google" id="ProtNLM"/>
    </source>
</evidence>
<reference evidence="3 4" key="1">
    <citation type="submission" date="2017-02" db="EMBL/GenBank/DDBJ databases">
        <title>The new phylogeny of genus Mycobacterium.</title>
        <authorList>
            <person name="Tortoli E."/>
            <person name="Trovato A."/>
            <person name="Cirillo D.M."/>
        </authorList>
    </citation>
    <scope>NUCLEOTIDE SEQUENCE [LARGE SCALE GENOMIC DNA]</scope>
    <source>
        <strain evidence="3 4">RW6</strain>
    </source>
</reference>
<evidence type="ECO:0000313" key="4">
    <source>
        <dbReference type="Proteomes" id="UP000192448"/>
    </source>
</evidence>
<name>A0A1X0A001_9MYCO</name>
<dbReference type="EMBL" id="MVHF01000062">
    <property type="protein sequence ID" value="ORA23389.1"/>
    <property type="molecule type" value="Genomic_DNA"/>
</dbReference>
<keyword evidence="2" id="KW-1133">Transmembrane helix</keyword>
<dbReference type="RefSeq" id="WP_083170469.1">
    <property type="nucleotide sequence ID" value="NZ_MVHF01000062.1"/>
</dbReference>
<comment type="caution">
    <text evidence="3">The sequence shown here is derived from an EMBL/GenBank/DDBJ whole genome shotgun (WGS) entry which is preliminary data.</text>
</comment>
<accession>A0A1X0A001</accession>
<keyword evidence="4" id="KW-1185">Reference proteome</keyword>
<dbReference type="InterPro" id="IPR032121">
    <property type="entry name" value="Myco_phage_holin"/>
</dbReference>
<protein>
    <recommendedName>
        <fullName evidence="5">Holin</fullName>
    </recommendedName>
</protein>
<evidence type="ECO:0000256" key="1">
    <source>
        <dbReference type="SAM" id="MobiDB-lite"/>
    </source>
</evidence>
<sequence length="159" mass="16186">MSKTDDQKAKIRQYRYTAAAVITVVGTPLAVALVEGGVSKWVAVAVAAASMLTGAAGSAAAASKTRSQRADGVFDEPAPEPEPVSPADQIINALPAVIGNVAHATSEFDRVKQAASDALGAAVPVLGPLVQQAINITGSAADRDELLRQQAARYPGIGL</sequence>
<dbReference type="STRING" id="1927124.BST13_35130"/>
<feature type="region of interest" description="Disordered" evidence="1">
    <location>
        <begin position="60"/>
        <end position="83"/>
    </location>
</feature>
<feature type="transmembrane region" description="Helical" evidence="2">
    <location>
        <begin position="40"/>
        <end position="62"/>
    </location>
</feature>
<proteinExistence type="predicted"/>
<dbReference type="Pfam" id="PF16081">
    <property type="entry name" value="Phage_holin_7_1"/>
    <property type="match status" value="1"/>
</dbReference>
<organism evidence="3 4">
    <name type="scientific">Mycobacterium aquaticum</name>
    <dbReference type="NCBI Taxonomy" id="1927124"/>
    <lineage>
        <taxon>Bacteria</taxon>
        <taxon>Bacillati</taxon>
        <taxon>Actinomycetota</taxon>
        <taxon>Actinomycetes</taxon>
        <taxon>Mycobacteriales</taxon>
        <taxon>Mycobacteriaceae</taxon>
        <taxon>Mycobacterium</taxon>
    </lineage>
</organism>